<dbReference type="EMBL" id="KN822950">
    <property type="protein sequence ID" value="KIO33214.1"/>
    <property type="molecule type" value="Genomic_DNA"/>
</dbReference>
<gene>
    <name evidence="1" type="ORF">M407DRAFT_4170</name>
</gene>
<accession>A0A0C3QWH0</accession>
<reference evidence="1 2" key="1">
    <citation type="submission" date="2014-04" db="EMBL/GenBank/DDBJ databases">
        <authorList>
            <consortium name="DOE Joint Genome Institute"/>
            <person name="Kuo A."/>
            <person name="Girlanda M."/>
            <person name="Perotto S."/>
            <person name="Kohler A."/>
            <person name="Nagy L.G."/>
            <person name="Floudas D."/>
            <person name="Copeland A."/>
            <person name="Barry K.W."/>
            <person name="Cichocki N."/>
            <person name="Veneault-Fourrey C."/>
            <person name="LaButti K."/>
            <person name="Lindquist E.A."/>
            <person name="Lipzen A."/>
            <person name="Lundell T."/>
            <person name="Morin E."/>
            <person name="Murat C."/>
            <person name="Sun H."/>
            <person name="Tunlid A."/>
            <person name="Henrissat B."/>
            <person name="Grigoriev I.V."/>
            <person name="Hibbett D.S."/>
            <person name="Martin F."/>
            <person name="Nordberg H.P."/>
            <person name="Cantor M.N."/>
            <person name="Hua S.X."/>
        </authorList>
    </citation>
    <scope>NUCLEOTIDE SEQUENCE [LARGE SCALE GENOMIC DNA]</scope>
    <source>
        <strain evidence="1 2">MUT 4182</strain>
    </source>
</reference>
<dbReference type="OrthoDB" id="3066634at2759"/>
<dbReference type="HOGENOM" id="CLU_1518971_0_0_1"/>
<dbReference type="AlphaFoldDB" id="A0A0C3QWH0"/>
<reference evidence="2" key="2">
    <citation type="submission" date="2015-01" db="EMBL/GenBank/DDBJ databases">
        <title>Evolutionary Origins and Diversification of the Mycorrhizal Mutualists.</title>
        <authorList>
            <consortium name="DOE Joint Genome Institute"/>
            <consortium name="Mycorrhizal Genomics Consortium"/>
            <person name="Kohler A."/>
            <person name="Kuo A."/>
            <person name="Nagy L.G."/>
            <person name="Floudas D."/>
            <person name="Copeland A."/>
            <person name="Barry K.W."/>
            <person name="Cichocki N."/>
            <person name="Veneault-Fourrey C."/>
            <person name="LaButti K."/>
            <person name="Lindquist E.A."/>
            <person name="Lipzen A."/>
            <person name="Lundell T."/>
            <person name="Morin E."/>
            <person name="Murat C."/>
            <person name="Riley R."/>
            <person name="Ohm R."/>
            <person name="Sun H."/>
            <person name="Tunlid A."/>
            <person name="Henrissat B."/>
            <person name="Grigoriev I.V."/>
            <person name="Hibbett D.S."/>
            <person name="Martin F."/>
        </authorList>
    </citation>
    <scope>NUCLEOTIDE SEQUENCE [LARGE SCALE GENOMIC DNA]</scope>
    <source>
        <strain evidence="2">MUT 4182</strain>
    </source>
</reference>
<keyword evidence="2" id="KW-1185">Reference proteome</keyword>
<evidence type="ECO:0000313" key="2">
    <source>
        <dbReference type="Proteomes" id="UP000054248"/>
    </source>
</evidence>
<dbReference type="Pfam" id="PF14223">
    <property type="entry name" value="Retrotran_gag_2"/>
    <property type="match status" value="1"/>
</dbReference>
<sequence length="177" mass="19396">MWDTWSFRLQNVFEVENVWGIVSGSIARPGNGSDQAAIDAWDAMGKAARITINLALAPPCIPLVMSATTAAAAWKALSNAYKAKGLLKAFYYRSQLSSCRFIESQLFGPQIDHLRQLRIKQTSAGLPCEDWDFAIGLLGALPESYLVIKQSILAGQTDLHKINLGSIIALIMQEEVD</sequence>
<evidence type="ECO:0000313" key="1">
    <source>
        <dbReference type="EMBL" id="KIO33214.1"/>
    </source>
</evidence>
<organism evidence="1 2">
    <name type="scientific">Tulasnella calospora MUT 4182</name>
    <dbReference type="NCBI Taxonomy" id="1051891"/>
    <lineage>
        <taxon>Eukaryota</taxon>
        <taxon>Fungi</taxon>
        <taxon>Dikarya</taxon>
        <taxon>Basidiomycota</taxon>
        <taxon>Agaricomycotina</taxon>
        <taxon>Agaricomycetes</taxon>
        <taxon>Cantharellales</taxon>
        <taxon>Tulasnellaceae</taxon>
        <taxon>Tulasnella</taxon>
    </lineage>
</organism>
<proteinExistence type="predicted"/>
<name>A0A0C3QWH0_9AGAM</name>
<dbReference type="STRING" id="1051891.A0A0C3QWH0"/>
<dbReference type="Proteomes" id="UP000054248">
    <property type="component" value="Unassembled WGS sequence"/>
</dbReference>
<protein>
    <submittedName>
        <fullName evidence="1">Uncharacterized protein</fullName>
    </submittedName>
</protein>